<evidence type="ECO:0000256" key="7">
    <source>
        <dbReference type="ARBA" id="ARBA00023010"/>
    </source>
</evidence>
<dbReference type="GO" id="GO:0005886">
    <property type="term" value="C:plasma membrane"/>
    <property type="evidence" value="ECO:0007669"/>
    <property type="project" value="UniProtKB-SubCell"/>
</dbReference>
<name>A0A1F5WGD1_9BACT</name>
<proteinExistence type="inferred from homology"/>
<feature type="domain" description="SecDF P1 head subdomain" evidence="12">
    <location>
        <begin position="155"/>
        <end position="251"/>
    </location>
</feature>
<keyword evidence="7 9" id="KW-0811">Translocation</keyword>
<evidence type="ECO:0000256" key="1">
    <source>
        <dbReference type="ARBA" id="ARBA00004651"/>
    </source>
</evidence>
<dbReference type="Gene3D" id="3.30.1360.200">
    <property type="match status" value="1"/>
</dbReference>
<feature type="domain" description="Protein export membrane protein SecD/SecF C-terminal" evidence="10">
    <location>
        <begin position="253"/>
        <end position="423"/>
    </location>
</feature>
<dbReference type="Gene3D" id="1.20.1640.10">
    <property type="entry name" value="Multidrug efflux transporter AcrB transmembrane domain"/>
    <property type="match status" value="1"/>
</dbReference>
<evidence type="ECO:0000259" key="10">
    <source>
        <dbReference type="Pfam" id="PF02355"/>
    </source>
</evidence>
<keyword evidence="3 9" id="KW-1003">Cell membrane</keyword>
<dbReference type="GO" id="GO:0065002">
    <property type="term" value="P:intracellular protein transmembrane transport"/>
    <property type="evidence" value="ECO:0007669"/>
    <property type="project" value="UniProtKB-UniRule"/>
</dbReference>
<dbReference type="Pfam" id="PF21760">
    <property type="entry name" value="SecD_1st"/>
    <property type="match status" value="1"/>
</dbReference>
<keyword evidence="8 9" id="KW-0472">Membrane</keyword>
<dbReference type="SUPFAM" id="SSF82866">
    <property type="entry name" value="Multidrug efflux transporter AcrB transmembrane domain"/>
    <property type="match status" value="1"/>
</dbReference>
<evidence type="ECO:0000256" key="5">
    <source>
        <dbReference type="ARBA" id="ARBA00022927"/>
    </source>
</evidence>
<dbReference type="InterPro" id="IPR001036">
    <property type="entry name" value="Acrflvin-R"/>
</dbReference>
<dbReference type="InterPro" id="IPR055344">
    <property type="entry name" value="SecD_SecF_C_bact"/>
</dbReference>
<comment type="similarity">
    <text evidence="9">Belongs to the SecD/SecF family. SecD subfamily.</text>
</comment>
<dbReference type="PANTHER" id="PTHR30081:SF1">
    <property type="entry name" value="PROTEIN TRANSLOCASE SUBUNIT SECD"/>
    <property type="match status" value="1"/>
</dbReference>
<dbReference type="Gene3D" id="3.30.70.3400">
    <property type="match status" value="1"/>
</dbReference>
<evidence type="ECO:0000256" key="9">
    <source>
        <dbReference type="HAMAP-Rule" id="MF_01463"/>
    </source>
</evidence>
<feature type="transmembrane region" description="Helical" evidence="9">
    <location>
        <begin position="401"/>
        <end position="423"/>
    </location>
</feature>
<dbReference type="NCBIfam" id="TIGR00916">
    <property type="entry name" value="2A0604s01"/>
    <property type="match status" value="1"/>
</dbReference>
<keyword evidence="5 9" id="KW-0653">Protein transport</keyword>
<protein>
    <recommendedName>
        <fullName evidence="9">Protein translocase subunit SecD</fullName>
    </recommendedName>
</protein>
<accession>A0A1F5WGD1</accession>
<dbReference type="GO" id="GO:0006605">
    <property type="term" value="P:protein targeting"/>
    <property type="evidence" value="ECO:0007669"/>
    <property type="project" value="UniProtKB-UniRule"/>
</dbReference>
<dbReference type="EMBL" id="MFHJ01000007">
    <property type="protein sequence ID" value="OGF74351.1"/>
    <property type="molecule type" value="Genomic_DNA"/>
</dbReference>
<dbReference type="Proteomes" id="UP000178276">
    <property type="component" value="Unassembled WGS sequence"/>
</dbReference>
<dbReference type="InterPro" id="IPR048631">
    <property type="entry name" value="SecD_1st"/>
</dbReference>
<dbReference type="AlphaFoldDB" id="A0A1F5WGD1"/>
<sequence>MWKSRILAVLFIILGILAGYFDIAGSFSFTPDFLKREFSLGPDLQGGISLEYKADTSSIPDSERSDAMAGLRDIIENRVNLFGVSEPIIQVKKRGDEDRLIVELAGVFDIDNAIKIIGETPYLEFQTLKTGVTIEDLQKKQDAQDLAGVLNSFEATKLTGRFLQKARLEYDQTTLESTVGLDFNNEGRDLFAKITKDNIGKPVAIFLDGVSVSIPIVREEIKEGQAVISGNFSRTEAQKLVRNLNSGALPVPISLIKEETLGAYLGADTLSRMLRAGLYGLIGVALFLIFFYRLPGLIAVVALLIYTSLALTLFKLIPIYLTSAGIAGFILSIGMAVDANILIFERTKEELQKGKSLAIAVEEGFSRAWLSIRDSNASSLITSIILFYLGSQSVAGFALTLGLGIVLSMLSAITITRTFLRAVEFKENSLMRKLYGAS</sequence>
<evidence type="ECO:0000256" key="8">
    <source>
        <dbReference type="ARBA" id="ARBA00023136"/>
    </source>
</evidence>
<comment type="function">
    <text evidence="9">Part of the Sec protein translocase complex. Interacts with the SecYEG preprotein conducting channel. SecDF uses the proton motive force (PMF) to complete protein translocation after the ATP-dependent function of SecA.</text>
</comment>
<evidence type="ECO:0000256" key="3">
    <source>
        <dbReference type="ARBA" id="ARBA00022475"/>
    </source>
</evidence>
<evidence type="ECO:0000259" key="11">
    <source>
        <dbReference type="Pfam" id="PF21760"/>
    </source>
</evidence>
<evidence type="ECO:0000256" key="2">
    <source>
        <dbReference type="ARBA" id="ARBA00022448"/>
    </source>
</evidence>
<comment type="caution">
    <text evidence="13">The sequence shown here is derived from an EMBL/GenBank/DDBJ whole genome shotgun (WGS) entry which is preliminary data.</text>
</comment>
<dbReference type="InterPro" id="IPR054384">
    <property type="entry name" value="SecDF_P1_head"/>
</dbReference>
<comment type="caution">
    <text evidence="9">Lacks conserved residue(s) required for the propagation of feature annotation.</text>
</comment>
<dbReference type="HAMAP" id="MF_01463_B">
    <property type="entry name" value="SecD_B"/>
    <property type="match status" value="1"/>
</dbReference>
<dbReference type="Pfam" id="PF22599">
    <property type="entry name" value="SecDF_P1_head"/>
    <property type="match status" value="1"/>
</dbReference>
<dbReference type="STRING" id="1798331.A2W57_02480"/>
<dbReference type="PRINTS" id="PR00702">
    <property type="entry name" value="ACRIFLAVINRP"/>
</dbReference>
<evidence type="ECO:0000256" key="4">
    <source>
        <dbReference type="ARBA" id="ARBA00022692"/>
    </source>
</evidence>
<comment type="subunit">
    <text evidence="9">Forms a complex with SecF. Part of the essential Sec protein translocation apparatus which comprises SecA, SecYEG and auxiliary proteins SecDF. Other proteins may also be involved.</text>
</comment>
<keyword evidence="4 9" id="KW-0812">Transmembrane</keyword>
<dbReference type="InterPro" id="IPR005791">
    <property type="entry name" value="SecD"/>
</dbReference>
<evidence type="ECO:0000259" key="12">
    <source>
        <dbReference type="Pfam" id="PF22599"/>
    </source>
</evidence>
<evidence type="ECO:0000313" key="14">
    <source>
        <dbReference type="Proteomes" id="UP000178276"/>
    </source>
</evidence>
<evidence type="ECO:0000313" key="13">
    <source>
        <dbReference type="EMBL" id="OGF74351.1"/>
    </source>
</evidence>
<keyword evidence="2 9" id="KW-0813">Transport</keyword>
<dbReference type="GO" id="GO:0043952">
    <property type="term" value="P:protein transport by the Sec complex"/>
    <property type="evidence" value="ECO:0007669"/>
    <property type="project" value="UniProtKB-UniRule"/>
</dbReference>
<keyword evidence="6 9" id="KW-1133">Transmembrane helix</keyword>
<dbReference type="PANTHER" id="PTHR30081">
    <property type="entry name" value="PROTEIN-EXPORT MEMBRANE PROTEIN SEC"/>
    <property type="match status" value="1"/>
</dbReference>
<dbReference type="Pfam" id="PF02355">
    <property type="entry name" value="SecD_SecF_C"/>
    <property type="match status" value="1"/>
</dbReference>
<comment type="subcellular location">
    <subcellularLocation>
        <location evidence="1 9">Cell membrane</location>
        <topology evidence="1 9">Multi-pass membrane protein</topology>
    </subcellularLocation>
</comment>
<dbReference type="InterPro" id="IPR048634">
    <property type="entry name" value="SecD_SecF_C"/>
</dbReference>
<dbReference type="NCBIfam" id="TIGR01129">
    <property type="entry name" value="secD"/>
    <property type="match status" value="1"/>
</dbReference>
<reference evidence="13 14" key="1">
    <citation type="journal article" date="2016" name="Nat. Commun.">
        <title>Thousands of microbial genomes shed light on interconnected biogeochemical processes in an aquifer system.</title>
        <authorList>
            <person name="Anantharaman K."/>
            <person name="Brown C.T."/>
            <person name="Hug L.A."/>
            <person name="Sharon I."/>
            <person name="Castelle C.J."/>
            <person name="Probst A.J."/>
            <person name="Thomas B.C."/>
            <person name="Singh A."/>
            <person name="Wilkins M.J."/>
            <person name="Karaoz U."/>
            <person name="Brodie E.L."/>
            <person name="Williams K.H."/>
            <person name="Hubbard S.S."/>
            <person name="Banfield J.F."/>
        </authorList>
    </citation>
    <scope>NUCLEOTIDE SEQUENCE [LARGE SCALE GENOMIC DNA]</scope>
</reference>
<evidence type="ECO:0000256" key="6">
    <source>
        <dbReference type="ARBA" id="ARBA00022989"/>
    </source>
</evidence>
<dbReference type="InterPro" id="IPR022813">
    <property type="entry name" value="SecD/SecF_arch_bac"/>
</dbReference>
<organism evidence="13 14">
    <name type="scientific">Candidatus Giovannonibacteria bacterium RIFCSPHIGHO2_02_43_16</name>
    <dbReference type="NCBI Taxonomy" id="1798331"/>
    <lineage>
        <taxon>Bacteria</taxon>
        <taxon>Candidatus Giovannoniibacteriota</taxon>
    </lineage>
</organism>
<feature type="domain" description="Protein translocase subunit SecDF P1" evidence="11">
    <location>
        <begin position="71"/>
        <end position="129"/>
    </location>
</feature>
<gene>
    <name evidence="9" type="primary">secD</name>
    <name evidence="13" type="ORF">A2W57_02480</name>
</gene>
<dbReference type="GO" id="GO:0015450">
    <property type="term" value="F:protein-transporting ATPase activity"/>
    <property type="evidence" value="ECO:0007669"/>
    <property type="project" value="InterPro"/>
</dbReference>